<name>A0A4U7J723_9FIRM</name>
<evidence type="ECO:0000256" key="1">
    <source>
        <dbReference type="ARBA" id="ARBA00023172"/>
    </source>
</evidence>
<dbReference type="AlphaFoldDB" id="A0A4U7J723"/>
<dbReference type="GO" id="GO:0015074">
    <property type="term" value="P:DNA integration"/>
    <property type="evidence" value="ECO:0007669"/>
    <property type="project" value="InterPro"/>
</dbReference>
<evidence type="ECO:0000313" key="2">
    <source>
        <dbReference type="EMBL" id="QNU67252.1"/>
    </source>
</evidence>
<dbReference type="RefSeq" id="WP_137699040.1">
    <property type="nucleotide sequence ID" value="NZ_CP061336.1"/>
</dbReference>
<dbReference type="CDD" id="cd01192">
    <property type="entry name" value="INT_C_like_3"/>
    <property type="match status" value="1"/>
</dbReference>
<sequence>MRTVEPIRDIELIRQIANDLKEKNIRDYIMFLFGIYSGLRISDILKLRVKDVRNKEYITLYEQKTGKEKRFLIHPDIKPEIKKYTENMKDYEYLFASRQGTNKPISRARAYDILKEVAKQYNIDSLGTHSMRKTFGFLLYQQTKDIVIVKELFNHSDIGTTLRYIGVIQETKDQAVKKLRILNLTKGKK</sequence>
<gene>
    <name evidence="2" type="ORF">EHE19_001520</name>
</gene>
<dbReference type="Gene3D" id="1.10.443.10">
    <property type="entry name" value="Intergrase catalytic core"/>
    <property type="match status" value="1"/>
</dbReference>
<keyword evidence="3" id="KW-1185">Reference proteome</keyword>
<dbReference type="PROSITE" id="PS51898">
    <property type="entry name" value="TYR_RECOMBINASE"/>
    <property type="match status" value="1"/>
</dbReference>
<dbReference type="InterPro" id="IPR050090">
    <property type="entry name" value="Tyrosine_recombinase_XerCD"/>
</dbReference>
<dbReference type="Proteomes" id="UP000306409">
    <property type="component" value="Chromosome"/>
</dbReference>
<dbReference type="EMBL" id="CP061336">
    <property type="protein sequence ID" value="QNU67252.1"/>
    <property type="molecule type" value="Genomic_DNA"/>
</dbReference>
<evidence type="ECO:0000313" key="3">
    <source>
        <dbReference type="Proteomes" id="UP000306409"/>
    </source>
</evidence>
<keyword evidence="1" id="KW-0233">DNA recombination</keyword>
<dbReference type="InterPro" id="IPR013762">
    <property type="entry name" value="Integrase-like_cat_sf"/>
</dbReference>
<dbReference type="InterPro" id="IPR011010">
    <property type="entry name" value="DNA_brk_join_enz"/>
</dbReference>
<dbReference type="SUPFAM" id="SSF56349">
    <property type="entry name" value="DNA breaking-rejoining enzymes"/>
    <property type="match status" value="1"/>
</dbReference>
<dbReference type="InterPro" id="IPR002104">
    <property type="entry name" value="Integrase_catalytic"/>
</dbReference>
<organism evidence="2 3">
    <name type="scientific">Ruminiclostridium herbifermentans</name>
    <dbReference type="NCBI Taxonomy" id="2488810"/>
    <lineage>
        <taxon>Bacteria</taxon>
        <taxon>Bacillati</taxon>
        <taxon>Bacillota</taxon>
        <taxon>Clostridia</taxon>
        <taxon>Eubacteriales</taxon>
        <taxon>Oscillospiraceae</taxon>
        <taxon>Ruminiclostridium</taxon>
    </lineage>
</organism>
<dbReference type="GO" id="GO:0003677">
    <property type="term" value="F:DNA binding"/>
    <property type="evidence" value="ECO:0007669"/>
    <property type="project" value="InterPro"/>
</dbReference>
<dbReference type="Pfam" id="PF00589">
    <property type="entry name" value="Phage_integrase"/>
    <property type="match status" value="1"/>
</dbReference>
<proteinExistence type="predicted"/>
<accession>A0A4U7J723</accession>
<reference evidence="2 3" key="1">
    <citation type="submission" date="2020-09" db="EMBL/GenBank/DDBJ databases">
        <title>Characterization and genome sequencing of Ruminiclostridium sp. nov. MA18.</title>
        <authorList>
            <person name="Rettenmaier R."/>
            <person name="Kowollik M.-L."/>
            <person name="Liebl W."/>
            <person name="Zverlov V."/>
        </authorList>
    </citation>
    <scope>NUCLEOTIDE SEQUENCE [LARGE SCALE GENOMIC DNA]</scope>
    <source>
        <strain evidence="2 3">MA18</strain>
    </source>
</reference>
<dbReference type="OrthoDB" id="9788852at2"/>
<protein>
    <submittedName>
        <fullName evidence="2">Site-specific integrase</fullName>
    </submittedName>
</protein>
<dbReference type="GO" id="GO:0006310">
    <property type="term" value="P:DNA recombination"/>
    <property type="evidence" value="ECO:0007669"/>
    <property type="project" value="UniProtKB-KW"/>
</dbReference>
<dbReference type="PANTHER" id="PTHR30349:SF82">
    <property type="entry name" value="INTEGRASE_RECOMBINASE YOEC-RELATED"/>
    <property type="match status" value="1"/>
</dbReference>
<dbReference type="KEGG" id="rher:EHE19_001520"/>
<dbReference type="PANTHER" id="PTHR30349">
    <property type="entry name" value="PHAGE INTEGRASE-RELATED"/>
    <property type="match status" value="1"/>
</dbReference>